<protein>
    <recommendedName>
        <fullName evidence="2">Phosphatidic acid phosphatase type 2/haloperoxidase domain-containing protein</fullName>
    </recommendedName>
</protein>
<feature type="transmembrane region" description="Helical" evidence="1">
    <location>
        <begin position="141"/>
        <end position="161"/>
    </location>
</feature>
<feature type="transmembrane region" description="Helical" evidence="1">
    <location>
        <begin position="80"/>
        <end position="97"/>
    </location>
</feature>
<feature type="domain" description="Phosphatidic acid phosphatase type 2/haloperoxidase" evidence="2">
    <location>
        <begin position="80"/>
        <end position="182"/>
    </location>
</feature>
<keyword evidence="1" id="KW-1133">Transmembrane helix</keyword>
<evidence type="ECO:0000313" key="4">
    <source>
        <dbReference type="Proteomes" id="UP000196228"/>
    </source>
</evidence>
<dbReference type="Proteomes" id="UP000196228">
    <property type="component" value="Chromosome"/>
</dbReference>
<keyword evidence="1" id="KW-0812">Transmembrane</keyword>
<sequence>MGAAVAASSFLLLLALTLLAGRGPLAIDRWWQPVVATLHSPPATAVLTVVSDMSSRLIGKLVVPVIVVVALLARRRWADAVTFAVTVAASAVIVWTLKDLVARPRPGAGTLDTSYAFPSGHVTNAATVAVLLAVLLGRRWLLALALVWAAVMAVSRTYLGFHWLTDTLAGICLGTLLALVAVLVQDSVTRLRGRPAERERSGARAATSRGA</sequence>
<dbReference type="SMART" id="SM00014">
    <property type="entry name" value="acidPPc"/>
    <property type="match status" value="1"/>
</dbReference>
<dbReference type="InterPro" id="IPR036938">
    <property type="entry name" value="PAP2/HPO_sf"/>
</dbReference>
<dbReference type="InterPro" id="IPR000326">
    <property type="entry name" value="PAP2/HPO"/>
</dbReference>
<dbReference type="PANTHER" id="PTHR14969:SF13">
    <property type="entry name" value="AT30094P"/>
    <property type="match status" value="1"/>
</dbReference>
<evidence type="ECO:0000256" key="1">
    <source>
        <dbReference type="SAM" id="Phobius"/>
    </source>
</evidence>
<keyword evidence="1" id="KW-0472">Membrane</keyword>
<accession>A0A1Y0HYI1</accession>
<dbReference type="Pfam" id="PF01569">
    <property type="entry name" value="PAP2"/>
    <property type="match status" value="1"/>
</dbReference>
<dbReference type="EMBL" id="CP021383">
    <property type="protein sequence ID" value="ARU53201.1"/>
    <property type="molecule type" value="Genomic_DNA"/>
</dbReference>
<dbReference type="SUPFAM" id="SSF48317">
    <property type="entry name" value="Acid phosphatase/Vanadium-dependent haloperoxidase"/>
    <property type="match status" value="1"/>
</dbReference>
<dbReference type="Gene3D" id="1.20.144.10">
    <property type="entry name" value="Phosphatidic acid phosphatase type 2/haloperoxidase"/>
    <property type="match status" value="1"/>
</dbReference>
<organism evidence="3 4">
    <name type="scientific">Cellulosimicrobium cellulans</name>
    <name type="common">Arthrobacter luteus</name>
    <dbReference type="NCBI Taxonomy" id="1710"/>
    <lineage>
        <taxon>Bacteria</taxon>
        <taxon>Bacillati</taxon>
        <taxon>Actinomycetota</taxon>
        <taxon>Actinomycetes</taxon>
        <taxon>Micrococcales</taxon>
        <taxon>Promicromonosporaceae</taxon>
        <taxon>Cellulosimicrobium</taxon>
    </lineage>
</organism>
<dbReference type="KEGG" id="cceu:CBR64_18925"/>
<gene>
    <name evidence="3" type="ORF">CBR64_18925</name>
</gene>
<dbReference type="AlphaFoldDB" id="A0A1Y0HYI1"/>
<evidence type="ECO:0000313" key="3">
    <source>
        <dbReference type="EMBL" id="ARU53201.1"/>
    </source>
</evidence>
<feature type="transmembrane region" description="Helical" evidence="1">
    <location>
        <begin position="57"/>
        <end position="73"/>
    </location>
</feature>
<name>A0A1Y0HYI1_CELCE</name>
<evidence type="ECO:0000259" key="2">
    <source>
        <dbReference type="SMART" id="SM00014"/>
    </source>
</evidence>
<proteinExistence type="predicted"/>
<feature type="transmembrane region" description="Helical" evidence="1">
    <location>
        <begin position="167"/>
        <end position="184"/>
    </location>
</feature>
<feature type="transmembrane region" description="Helical" evidence="1">
    <location>
        <begin position="117"/>
        <end position="136"/>
    </location>
</feature>
<dbReference type="PANTHER" id="PTHR14969">
    <property type="entry name" value="SPHINGOSINE-1-PHOSPHATE PHOSPHOHYDROLASE"/>
    <property type="match status" value="1"/>
</dbReference>
<reference evidence="3 4" key="1">
    <citation type="submission" date="2017-05" db="EMBL/GenBank/DDBJ databases">
        <authorList>
            <person name="Song R."/>
            <person name="Chenine A.L."/>
            <person name="Ruprecht R.M."/>
        </authorList>
    </citation>
    <scope>NUCLEOTIDE SEQUENCE [LARGE SCALE GENOMIC DNA]</scope>
    <source>
        <strain evidence="3 4">PSBB019</strain>
    </source>
</reference>